<name>A0A1H8YYI1_9ACTN</name>
<evidence type="ECO:0000259" key="5">
    <source>
        <dbReference type="SMART" id="SM00967"/>
    </source>
</evidence>
<dbReference type="Pfam" id="PF00588">
    <property type="entry name" value="SpoU_methylase"/>
    <property type="match status" value="1"/>
</dbReference>
<dbReference type="SUPFAM" id="SSF75217">
    <property type="entry name" value="alpha/beta knot"/>
    <property type="match status" value="1"/>
</dbReference>
<dbReference type="PANTHER" id="PTHR46429">
    <property type="entry name" value="23S RRNA (GUANOSINE-2'-O-)-METHYLTRANSFERASE RLMB"/>
    <property type="match status" value="1"/>
</dbReference>
<dbReference type="Pfam" id="PF08032">
    <property type="entry name" value="SpoU_sub_bind"/>
    <property type="match status" value="1"/>
</dbReference>
<dbReference type="GO" id="GO:0005829">
    <property type="term" value="C:cytosol"/>
    <property type="evidence" value="ECO:0007669"/>
    <property type="project" value="TreeGrafter"/>
</dbReference>
<dbReference type="Gene3D" id="3.40.1280.10">
    <property type="match status" value="1"/>
</dbReference>
<sequence>MPGNSQRKGAVARKGKGNTAGSGGRVRRGLEGRGPTPKAEDRPYHAAHKAKNRAERSASGRQTTPAKRTGRPGSGPEWVIGRNAVLEAMEAEIPVKAAYVAEGAERDDRLREVFRLAAERSTPMLQVTRAELDRMTDGTIHQGLALQLPEYTYTHPDDLLAAALDADTVPLVVALDSITDPRNLGAVIRSAAAFGASGVLIPERRSAGMTAAAWKTSAGAAARIPVARAVNLNRALRAYADAGFTLVGLDGEAETDIAAAEGIAGPLVLVVGSEGAGLSRLVREACDTIAAIPISAEVESLNAGVAAGIALYEIARQRRVP</sequence>
<evidence type="ECO:0000256" key="2">
    <source>
        <dbReference type="ARBA" id="ARBA00022603"/>
    </source>
</evidence>
<dbReference type="PANTHER" id="PTHR46429:SF1">
    <property type="entry name" value="23S RRNA (GUANOSINE-2'-O-)-METHYLTRANSFERASE RLMB"/>
    <property type="match status" value="1"/>
</dbReference>
<dbReference type="InterPro" id="IPR001537">
    <property type="entry name" value="SpoU_MeTrfase"/>
</dbReference>
<dbReference type="OrthoDB" id="9785673at2"/>
<dbReference type="SMART" id="SM00967">
    <property type="entry name" value="SpoU_sub_bind"/>
    <property type="match status" value="1"/>
</dbReference>
<comment type="similarity">
    <text evidence="1">Belongs to the class IV-like SAM-binding methyltransferase superfamily. RNA methyltransferase TrmH family.</text>
</comment>
<dbReference type="InterPro" id="IPR029064">
    <property type="entry name" value="Ribosomal_eL30-like_sf"/>
</dbReference>
<reference evidence="7" key="1">
    <citation type="submission" date="2016-10" db="EMBL/GenBank/DDBJ databases">
        <authorList>
            <person name="Varghese N."/>
            <person name="Submissions S."/>
        </authorList>
    </citation>
    <scope>NUCLEOTIDE SEQUENCE [LARGE SCALE GENOMIC DNA]</scope>
    <source>
        <strain evidence="7">CGMCC 4.6856</strain>
    </source>
</reference>
<organism evidence="6 7">
    <name type="scientific">Microlunatus flavus</name>
    <dbReference type="NCBI Taxonomy" id="1036181"/>
    <lineage>
        <taxon>Bacteria</taxon>
        <taxon>Bacillati</taxon>
        <taxon>Actinomycetota</taxon>
        <taxon>Actinomycetes</taxon>
        <taxon>Propionibacteriales</taxon>
        <taxon>Propionibacteriaceae</taxon>
        <taxon>Microlunatus</taxon>
    </lineage>
</organism>
<dbReference type="InterPro" id="IPR013123">
    <property type="entry name" value="SpoU_subst-bd"/>
</dbReference>
<proteinExistence type="inferred from homology"/>
<protein>
    <submittedName>
        <fullName evidence="6">23S rRNA (Guanosine2251-2'-O)-methyltransferase</fullName>
    </submittedName>
</protein>
<dbReference type="GO" id="GO:0008173">
    <property type="term" value="F:RNA methyltransferase activity"/>
    <property type="evidence" value="ECO:0007669"/>
    <property type="project" value="InterPro"/>
</dbReference>
<dbReference type="InterPro" id="IPR029026">
    <property type="entry name" value="tRNA_m1G_MTases_N"/>
</dbReference>
<dbReference type="InterPro" id="IPR029028">
    <property type="entry name" value="Alpha/beta_knot_MTases"/>
</dbReference>
<dbReference type="RefSeq" id="WP_091177120.1">
    <property type="nucleotide sequence ID" value="NZ_FOFA01000001.1"/>
</dbReference>
<dbReference type="EMBL" id="FOFA01000001">
    <property type="protein sequence ID" value="SEP57234.1"/>
    <property type="molecule type" value="Genomic_DNA"/>
</dbReference>
<gene>
    <name evidence="6" type="ORF">SAMN05421756_1019</name>
</gene>
<dbReference type="SUPFAM" id="SSF55315">
    <property type="entry name" value="L30e-like"/>
    <property type="match status" value="1"/>
</dbReference>
<dbReference type="Gene3D" id="3.30.1330.30">
    <property type="match status" value="1"/>
</dbReference>
<dbReference type="NCBIfam" id="TIGR00186">
    <property type="entry name" value="rRNA_methyl_3"/>
    <property type="match status" value="1"/>
</dbReference>
<dbReference type="STRING" id="1036181.SAMN05421756_1019"/>
<feature type="region of interest" description="Disordered" evidence="4">
    <location>
        <begin position="1"/>
        <end position="78"/>
    </location>
</feature>
<evidence type="ECO:0000256" key="1">
    <source>
        <dbReference type="ARBA" id="ARBA00007228"/>
    </source>
</evidence>
<keyword evidence="2 6" id="KW-0489">Methyltransferase</keyword>
<dbReference type="AlphaFoldDB" id="A0A1H8YYI1"/>
<feature type="domain" description="RNA 2-O ribose methyltransferase substrate binding" evidence="5">
    <location>
        <begin position="78"/>
        <end position="154"/>
    </location>
</feature>
<dbReference type="FunFam" id="3.40.1280.10:FF:000015">
    <property type="entry name" value="Putative tRNA/rRNA methyltransferase"/>
    <property type="match status" value="1"/>
</dbReference>
<evidence type="ECO:0000256" key="4">
    <source>
        <dbReference type="SAM" id="MobiDB-lite"/>
    </source>
</evidence>
<evidence type="ECO:0000313" key="6">
    <source>
        <dbReference type="EMBL" id="SEP57234.1"/>
    </source>
</evidence>
<accession>A0A1H8YYI1</accession>
<dbReference type="CDD" id="cd18103">
    <property type="entry name" value="SpoU-like_RlmB"/>
    <property type="match status" value="1"/>
</dbReference>
<evidence type="ECO:0000256" key="3">
    <source>
        <dbReference type="ARBA" id="ARBA00022679"/>
    </source>
</evidence>
<dbReference type="InterPro" id="IPR004441">
    <property type="entry name" value="rRNA_MeTrfase_TrmH"/>
</dbReference>
<dbReference type="GO" id="GO:0032259">
    <property type="term" value="P:methylation"/>
    <property type="evidence" value="ECO:0007669"/>
    <property type="project" value="UniProtKB-KW"/>
</dbReference>
<dbReference type="GO" id="GO:0003723">
    <property type="term" value="F:RNA binding"/>
    <property type="evidence" value="ECO:0007669"/>
    <property type="project" value="InterPro"/>
</dbReference>
<dbReference type="GO" id="GO:0006396">
    <property type="term" value="P:RNA processing"/>
    <property type="evidence" value="ECO:0007669"/>
    <property type="project" value="InterPro"/>
</dbReference>
<keyword evidence="3 6" id="KW-0808">Transferase</keyword>
<dbReference type="Proteomes" id="UP000198504">
    <property type="component" value="Unassembled WGS sequence"/>
</dbReference>
<evidence type="ECO:0000313" key="7">
    <source>
        <dbReference type="Proteomes" id="UP000198504"/>
    </source>
</evidence>
<keyword evidence="7" id="KW-1185">Reference proteome</keyword>